<evidence type="ECO:0000313" key="4">
    <source>
        <dbReference type="EMBL" id="QQP58087.1"/>
    </source>
</evidence>
<dbReference type="Proteomes" id="UP000595437">
    <property type="component" value="Chromosome 2"/>
</dbReference>
<dbReference type="AlphaFoldDB" id="A0A7T8QWX9"/>
<keyword evidence="2" id="KW-0285">Flavoprotein</keyword>
<evidence type="ECO:0000256" key="2">
    <source>
        <dbReference type="ARBA" id="ARBA00022630"/>
    </source>
</evidence>
<keyword evidence="3" id="KW-0274">FAD</keyword>
<gene>
    <name evidence="4" type="ORF">FKW44_003295</name>
</gene>
<protein>
    <submittedName>
        <fullName evidence="4">Acyl-coenzyme A oxidase</fullName>
    </submittedName>
</protein>
<dbReference type="PANTHER" id="PTHR10909:SF382">
    <property type="entry name" value="ACYL-COENZYME A OXIDASE"/>
    <property type="match status" value="1"/>
</dbReference>
<evidence type="ECO:0000256" key="1">
    <source>
        <dbReference type="ARBA" id="ARBA00001974"/>
    </source>
</evidence>
<dbReference type="GO" id="GO:0005504">
    <property type="term" value="F:fatty acid binding"/>
    <property type="evidence" value="ECO:0007669"/>
    <property type="project" value="TreeGrafter"/>
</dbReference>
<evidence type="ECO:0000313" key="5">
    <source>
        <dbReference type="Proteomes" id="UP000595437"/>
    </source>
</evidence>
<dbReference type="Gene3D" id="2.40.110.10">
    <property type="entry name" value="Butyryl-CoA Dehydrogenase, subunit A, domain 2"/>
    <property type="match status" value="1"/>
</dbReference>
<organism evidence="4 5">
    <name type="scientific">Caligus rogercresseyi</name>
    <name type="common">Sea louse</name>
    <dbReference type="NCBI Taxonomy" id="217165"/>
    <lineage>
        <taxon>Eukaryota</taxon>
        <taxon>Metazoa</taxon>
        <taxon>Ecdysozoa</taxon>
        <taxon>Arthropoda</taxon>
        <taxon>Crustacea</taxon>
        <taxon>Multicrustacea</taxon>
        <taxon>Hexanauplia</taxon>
        <taxon>Copepoda</taxon>
        <taxon>Siphonostomatoida</taxon>
        <taxon>Caligidae</taxon>
        <taxon>Caligus</taxon>
    </lineage>
</organism>
<dbReference type="GO" id="GO:0033540">
    <property type="term" value="P:fatty acid beta-oxidation using acyl-CoA oxidase"/>
    <property type="evidence" value="ECO:0007669"/>
    <property type="project" value="TreeGrafter"/>
</dbReference>
<keyword evidence="5" id="KW-1185">Reference proteome</keyword>
<feature type="non-terminal residue" evidence="4">
    <location>
        <position position="259"/>
    </location>
</feature>
<dbReference type="GO" id="GO:0005777">
    <property type="term" value="C:peroxisome"/>
    <property type="evidence" value="ECO:0007669"/>
    <property type="project" value="InterPro"/>
</dbReference>
<sequence length="259" mass="29384">SRPGCLEDFFREEARVLGLCDSFFYPVVTSRDPLCLARADFPVEELRYILDHDNHEMRDRFREFLKTDLFKPRYNMSLEDERELALKRLQAVCDAKLISVMDFIHNPLRIFAAHEMAVIDPAMGTKMTVQFNLFGGTVLKLGTERHHHFLKGIDTLKDVGCFGLSELGYGNNAVEMETTATYDPKTDEIIVHSPTTLAQKYWITNGACHAKHVVVFAQLLVNGVNEGSMGFWSAAEMTILVPYRGSPLKTWGTKWDSTG</sequence>
<dbReference type="EMBL" id="CP045891">
    <property type="protein sequence ID" value="QQP58087.1"/>
    <property type="molecule type" value="Genomic_DNA"/>
</dbReference>
<dbReference type="PANTHER" id="PTHR10909">
    <property type="entry name" value="ELECTRON TRANSPORT OXIDOREDUCTASE"/>
    <property type="match status" value="1"/>
</dbReference>
<evidence type="ECO:0000256" key="3">
    <source>
        <dbReference type="ARBA" id="ARBA00022827"/>
    </source>
</evidence>
<dbReference type="GO" id="GO:0003997">
    <property type="term" value="F:acyl-CoA oxidase activity"/>
    <property type="evidence" value="ECO:0007669"/>
    <property type="project" value="InterPro"/>
</dbReference>
<comment type="cofactor">
    <cofactor evidence="1">
        <name>FAD</name>
        <dbReference type="ChEBI" id="CHEBI:57692"/>
    </cofactor>
</comment>
<dbReference type="OrthoDB" id="538336at2759"/>
<proteinExistence type="predicted"/>
<dbReference type="InterPro" id="IPR009100">
    <property type="entry name" value="AcylCoA_DH/oxidase_NM_dom_sf"/>
</dbReference>
<dbReference type="GO" id="GO:0071949">
    <property type="term" value="F:FAD binding"/>
    <property type="evidence" value="ECO:0007669"/>
    <property type="project" value="InterPro"/>
</dbReference>
<name>A0A7T8QWX9_CALRO</name>
<accession>A0A7T8QWX9</accession>
<reference evidence="5" key="1">
    <citation type="submission" date="2021-01" db="EMBL/GenBank/DDBJ databases">
        <title>Caligus Genome Assembly.</title>
        <authorList>
            <person name="Gallardo-Escarate C."/>
        </authorList>
    </citation>
    <scope>NUCLEOTIDE SEQUENCE [LARGE SCALE GENOMIC DNA]</scope>
</reference>
<dbReference type="InterPro" id="IPR046373">
    <property type="entry name" value="Acyl-CoA_Oxase/DH_mid-dom_sf"/>
</dbReference>
<dbReference type="SUPFAM" id="SSF56645">
    <property type="entry name" value="Acyl-CoA dehydrogenase NM domain-like"/>
    <property type="match status" value="1"/>
</dbReference>
<dbReference type="InterPro" id="IPR012258">
    <property type="entry name" value="Acyl-CoA_oxidase"/>
</dbReference>
<feature type="non-terminal residue" evidence="4">
    <location>
        <position position="1"/>
    </location>
</feature>
<dbReference type="GO" id="GO:0055088">
    <property type="term" value="P:lipid homeostasis"/>
    <property type="evidence" value="ECO:0007669"/>
    <property type="project" value="TreeGrafter"/>
</dbReference>